<organism evidence="2">
    <name type="scientific">Deinococcus sonorensis KR-87</name>
    <dbReference type="NCBI Taxonomy" id="694439"/>
    <lineage>
        <taxon>Bacteria</taxon>
        <taxon>Thermotogati</taxon>
        <taxon>Deinococcota</taxon>
        <taxon>Deinococci</taxon>
        <taxon>Deinococcales</taxon>
        <taxon>Deinococcaceae</taxon>
        <taxon>Deinococcus</taxon>
    </lineage>
</organism>
<dbReference type="GO" id="GO:0008893">
    <property type="term" value="F:guanosine-3',5'-bis(diphosphate) 3'-diphosphatase activity"/>
    <property type="evidence" value="ECO:0007669"/>
    <property type="project" value="TreeGrafter"/>
</dbReference>
<dbReference type="PANTHER" id="PTHR46246">
    <property type="entry name" value="GUANOSINE-3',5'-BIS(DIPHOSPHATE) 3'-PYROPHOSPHOHYDROLASE MESH1"/>
    <property type="match status" value="1"/>
</dbReference>
<dbReference type="PANTHER" id="PTHR46246:SF1">
    <property type="entry name" value="GUANOSINE-3',5'-BIS(DIPHOSPHATE) 3'-PYROPHOSPHOHYDROLASE MESH1"/>
    <property type="match status" value="1"/>
</dbReference>
<evidence type="ECO:0000259" key="1">
    <source>
        <dbReference type="SMART" id="SM00471"/>
    </source>
</evidence>
<dbReference type="KEGG" id="dsc:ABOD76_12240"/>
<protein>
    <submittedName>
        <fullName evidence="2">HD domain-containing protein</fullName>
    </submittedName>
</protein>
<accession>A0AAU7UF71</accession>
<dbReference type="InterPro" id="IPR052194">
    <property type="entry name" value="MESH1"/>
</dbReference>
<dbReference type="SMART" id="SM00471">
    <property type="entry name" value="HDc"/>
    <property type="match status" value="1"/>
</dbReference>
<gene>
    <name evidence="2" type="ORF">ABOD76_12240</name>
</gene>
<proteinExistence type="predicted"/>
<dbReference type="CDD" id="cd00077">
    <property type="entry name" value="HDc"/>
    <property type="match status" value="1"/>
</dbReference>
<dbReference type="EMBL" id="CP158299">
    <property type="protein sequence ID" value="XBV87039.1"/>
    <property type="molecule type" value="Genomic_DNA"/>
</dbReference>
<dbReference type="SUPFAM" id="SSF109604">
    <property type="entry name" value="HD-domain/PDEase-like"/>
    <property type="match status" value="1"/>
</dbReference>
<reference evidence="2" key="1">
    <citation type="submission" date="2024-06" db="EMBL/GenBank/DDBJ databases">
        <title>Draft Genome Sequence of Deinococcus sonorensis Type Strain KR-87, a Biofilm Producing Representative of the Genus Deinococcus.</title>
        <authorList>
            <person name="Boren L.S."/>
            <person name="Grosso R.A."/>
            <person name="Hugenberg-Cox A.N."/>
            <person name="Hill J.T.E."/>
            <person name="Albert C.M."/>
            <person name="Tuohy J.M."/>
        </authorList>
    </citation>
    <scope>NUCLEOTIDE SEQUENCE</scope>
    <source>
        <strain evidence="2">KR-87</strain>
    </source>
</reference>
<dbReference type="Pfam" id="PF13328">
    <property type="entry name" value="HD_4"/>
    <property type="match status" value="1"/>
</dbReference>
<name>A0AAU7UF71_9DEIO</name>
<dbReference type="InterPro" id="IPR003607">
    <property type="entry name" value="HD/PDEase_dom"/>
</dbReference>
<sequence length="235" mass="25743">MSTFPLTDDFLKALELAHGYHLGQYRKGTDKGKEPGIPYISHLLGVASIALEYGATEPEAIAALLHDALEDGPNNTGRDADELRQEIVETFHEGVLIAHLVDGATDDAPKASMEKRPWRERKLEYLARLPGEEASALLVSASDKLHNARAILSDLLASGPVVFTRFNQGRDGTLQYYRLLADTYLKVDTADVRSRPRLHALFVELERTVTALESACGVTADEVRPWPLLSPAAAS</sequence>
<dbReference type="AlphaFoldDB" id="A0AAU7UF71"/>
<feature type="domain" description="HD/PDEase" evidence="1">
    <location>
        <begin position="35"/>
        <end position="157"/>
    </location>
</feature>
<dbReference type="RefSeq" id="WP_350245146.1">
    <property type="nucleotide sequence ID" value="NZ_CP158299.1"/>
</dbReference>
<evidence type="ECO:0000313" key="2">
    <source>
        <dbReference type="EMBL" id="XBV87039.1"/>
    </source>
</evidence>
<dbReference type="Gene3D" id="1.10.3210.10">
    <property type="entry name" value="Hypothetical protein af1432"/>
    <property type="match status" value="1"/>
</dbReference>